<dbReference type="GO" id="GO:0005634">
    <property type="term" value="C:nucleus"/>
    <property type="evidence" value="ECO:0007669"/>
    <property type="project" value="TreeGrafter"/>
</dbReference>
<dbReference type="SUPFAM" id="SSF46689">
    <property type="entry name" value="Homeodomain-like"/>
    <property type="match status" value="3"/>
</dbReference>
<evidence type="ECO:0000313" key="4">
    <source>
        <dbReference type="EMBL" id="CAI9720180.1"/>
    </source>
</evidence>
<dbReference type="Pfam" id="PF03221">
    <property type="entry name" value="HTH_Tnp_Tc5"/>
    <property type="match status" value="1"/>
</dbReference>
<dbReference type="GO" id="GO:0003677">
    <property type="term" value="F:DNA binding"/>
    <property type="evidence" value="ECO:0007669"/>
    <property type="project" value="UniProtKB-KW"/>
</dbReference>
<organism evidence="4 5">
    <name type="scientific">Octopus vulgaris</name>
    <name type="common">Common octopus</name>
    <dbReference type="NCBI Taxonomy" id="6645"/>
    <lineage>
        <taxon>Eukaryota</taxon>
        <taxon>Metazoa</taxon>
        <taxon>Spiralia</taxon>
        <taxon>Lophotrochozoa</taxon>
        <taxon>Mollusca</taxon>
        <taxon>Cephalopoda</taxon>
        <taxon>Coleoidea</taxon>
        <taxon>Octopodiformes</taxon>
        <taxon>Octopoda</taxon>
        <taxon>Incirrata</taxon>
        <taxon>Octopodidae</taxon>
        <taxon>Octopus</taxon>
    </lineage>
</organism>
<gene>
    <name evidence="4" type="ORF">OCTVUL_1B005537</name>
</gene>
<dbReference type="Proteomes" id="UP001162480">
    <property type="component" value="Chromosome 3"/>
</dbReference>
<sequence length="241" mass="27268">MYNDEDLVAKMVRNYCRKTQQGSWHKENLQGAIMAVLKGELGYMKASKIFSIPKTTLIRYVKKHKNFMMITFRLVIYTMATRESKKPKKKHVTLSVIQKLELIKKLEAGASVTSICVQYGIKKQTVSGIRKAKDKLTTFSLKYNVAANSKLSVGARKRMRVAKDTNLEEAVTKWFIHQRSCGNNIRGVEIQSAAVKLARDMGIDNFVASDGWLWRFRNRHGMCNKITTGEAGSPSTGELTV</sequence>
<dbReference type="SMART" id="SM00674">
    <property type="entry name" value="CENPB"/>
    <property type="match status" value="1"/>
</dbReference>
<evidence type="ECO:0000256" key="2">
    <source>
        <dbReference type="ARBA" id="ARBA00023242"/>
    </source>
</evidence>
<keyword evidence="2" id="KW-0539">Nucleus</keyword>
<accession>A0AA36APX4</accession>
<evidence type="ECO:0000256" key="1">
    <source>
        <dbReference type="ARBA" id="ARBA00023125"/>
    </source>
</evidence>
<dbReference type="InterPro" id="IPR006600">
    <property type="entry name" value="HTH_CenpB_DNA-bd_dom"/>
</dbReference>
<dbReference type="InterPro" id="IPR050863">
    <property type="entry name" value="CenT-Element_Derived"/>
</dbReference>
<dbReference type="PANTHER" id="PTHR19303">
    <property type="entry name" value="TRANSPOSON"/>
    <property type="match status" value="1"/>
</dbReference>
<dbReference type="PROSITE" id="PS51253">
    <property type="entry name" value="HTH_CENPB"/>
    <property type="match status" value="1"/>
</dbReference>
<proteinExistence type="predicted"/>
<keyword evidence="5" id="KW-1185">Reference proteome</keyword>
<evidence type="ECO:0000313" key="5">
    <source>
        <dbReference type="Proteomes" id="UP001162480"/>
    </source>
</evidence>
<dbReference type="InterPro" id="IPR009057">
    <property type="entry name" value="Homeodomain-like_sf"/>
</dbReference>
<evidence type="ECO:0000259" key="3">
    <source>
        <dbReference type="PROSITE" id="PS51253"/>
    </source>
</evidence>
<dbReference type="InterPro" id="IPR007889">
    <property type="entry name" value="HTH_Psq"/>
</dbReference>
<dbReference type="AlphaFoldDB" id="A0AA36APX4"/>
<dbReference type="PANTHER" id="PTHR19303:SF73">
    <property type="entry name" value="PROTEIN PDC2"/>
    <property type="match status" value="1"/>
</dbReference>
<keyword evidence="1" id="KW-0238">DNA-binding</keyword>
<dbReference type="EMBL" id="OX597816">
    <property type="protein sequence ID" value="CAI9720180.1"/>
    <property type="molecule type" value="Genomic_DNA"/>
</dbReference>
<name>A0AA36APX4_OCTVU</name>
<protein>
    <submittedName>
        <fullName evidence="4">Transposable element-derived 7-like 10</fullName>
    </submittedName>
</protein>
<dbReference type="Pfam" id="PF05225">
    <property type="entry name" value="HTH_psq"/>
    <property type="match status" value="1"/>
</dbReference>
<reference evidence="4" key="1">
    <citation type="submission" date="2023-08" db="EMBL/GenBank/DDBJ databases">
        <authorList>
            <person name="Alioto T."/>
            <person name="Alioto T."/>
            <person name="Gomez Garrido J."/>
        </authorList>
    </citation>
    <scope>NUCLEOTIDE SEQUENCE</scope>
</reference>
<feature type="domain" description="HTH CENPB-type" evidence="3">
    <location>
        <begin position="155"/>
        <end position="226"/>
    </location>
</feature>
<dbReference type="Pfam" id="PF04218">
    <property type="entry name" value="CENP-B_N"/>
    <property type="match status" value="1"/>
</dbReference>
<dbReference type="Gene3D" id="1.10.10.60">
    <property type="entry name" value="Homeodomain-like"/>
    <property type="match status" value="3"/>
</dbReference>